<reference evidence="9" key="1">
    <citation type="submission" date="2021-02" db="EMBL/GenBank/DDBJ databases">
        <authorList>
            <person name="Nowell W R."/>
        </authorList>
    </citation>
    <scope>NUCLEOTIDE SEQUENCE</scope>
</reference>
<protein>
    <recommendedName>
        <fullName evidence="4">Large ribosomal subunit protein eL24</fullName>
    </recommendedName>
    <alternativeName>
        <fullName evidence="5">60S ribosomal protein L24</fullName>
    </alternativeName>
</protein>
<evidence type="ECO:0000256" key="4">
    <source>
        <dbReference type="ARBA" id="ARBA00040612"/>
    </source>
</evidence>
<dbReference type="InterPro" id="IPR000988">
    <property type="entry name" value="Ribosomal_eL24-rel_N"/>
</dbReference>
<dbReference type="Proteomes" id="UP000663862">
    <property type="component" value="Unassembled WGS sequence"/>
</dbReference>
<feature type="domain" description="Large ribosomal subunit protein eL24-related N-terminal" evidence="8">
    <location>
        <begin position="229"/>
        <end position="293"/>
    </location>
</feature>
<dbReference type="AlphaFoldDB" id="A0A820MKC6"/>
<evidence type="ECO:0000256" key="6">
    <source>
        <dbReference type="SAM" id="MobiDB-lite"/>
    </source>
</evidence>
<dbReference type="Gene3D" id="6.10.250.1270">
    <property type="match status" value="1"/>
</dbReference>
<feature type="transmembrane region" description="Helical" evidence="7">
    <location>
        <begin position="79"/>
        <end position="101"/>
    </location>
</feature>
<evidence type="ECO:0000256" key="5">
    <source>
        <dbReference type="ARBA" id="ARBA00041213"/>
    </source>
</evidence>
<comment type="caution">
    <text evidence="9">The sequence shown here is derived from an EMBL/GenBank/DDBJ whole genome shotgun (WGS) entry which is preliminary data.</text>
</comment>
<dbReference type="EMBL" id="CAJOBQ010000533">
    <property type="protein sequence ID" value="CAF4375544.1"/>
    <property type="molecule type" value="Genomic_DNA"/>
</dbReference>
<keyword evidence="2" id="KW-0689">Ribosomal protein</keyword>
<keyword evidence="7" id="KW-0472">Membrane</keyword>
<dbReference type="InterPro" id="IPR038630">
    <property type="entry name" value="L24e/L24_sf"/>
</dbReference>
<evidence type="ECO:0000256" key="7">
    <source>
        <dbReference type="SAM" id="Phobius"/>
    </source>
</evidence>
<evidence type="ECO:0000313" key="9">
    <source>
        <dbReference type="EMBL" id="CAF4375544.1"/>
    </source>
</evidence>
<name>A0A820MKC6_9BILA</name>
<feature type="transmembrane region" description="Helical" evidence="7">
    <location>
        <begin position="171"/>
        <end position="189"/>
    </location>
</feature>
<feature type="compositionally biased region" description="Low complexity" evidence="6">
    <location>
        <begin position="351"/>
        <end position="362"/>
    </location>
</feature>
<accession>A0A820MKC6</accession>
<feature type="region of interest" description="Disordered" evidence="6">
    <location>
        <begin position="336"/>
        <end position="386"/>
    </location>
</feature>
<comment type="similarity">
    <text evidence="1">Belongs to the eukaryotic ribosomal protein eL24 family.</text>
</comment>
<keyword evidence="7" id="KW-0812">Transmembrane</keyword>
<dbReference type="CDD" id="cd00472">
    <property type="entry name" value="Ribosomal_L24e_L24"/>
    <property type="match status" value="1"/>
</dbReference>
<dbReference type="Gene3D" id="2.30.170.20">
    <property type="entry name" value="Ribosomal protein L24e"/>
    <property type="match status" value="1"/>
</dbReference>
<dbReference type="GO" id="GO:0003729">
    <property type="term" value="F:mRNA binding"/>
    <property type="evidence" value="ECO:0007669"/>
    <property type="project" value="TreeGrafter"/>
</dbReference>
<dbReference type="GO" id="GO:0003735">
    <property type="term" value="F:structural constituent of ribosome"/>
    <property type="evidence" value="ECO:0007669"/>
    <property type="project" value="InterPro"/>
</dbReference>
<organism evidence="9 10">
    <name type="scientific">Rotaria socialis</name>
    <dbReference type="NCBI Taxonomy" id="392032"/>
    <lineage>
        <taxon>Eukaryota</taxon>
        <taxon>Metazoa</taxon>
        <taxon>Spiralia</taxon>
        <taxon>Gnathifera</taxon>
        <taxon>Rotifera</taxon>
        <taxon>Eurotatoria</taxon>
        <taxon>Bdelloidea</taxon>
        <taxon>Philodinida</taxon>
        <taxon>Philodinidae</taxon>
        <taxon>Rotaria</taxon>
    </lineage>
</organism>
<keyword evidence="3" id="KW-0687">Ribonucleoprotein</keyword>
<evidence type="ECO:0000313" key="10">
    <source>
        <dbReference type="Proteomes" id="UP000663862"/>
    </source>
</evidence>
<feature type="transmembrane region" description="Helical" evidence="7">
    <location>
        <begin position="113"/>
        <end position="134"/>
    </location>
</feature>
<dbReference type="GO" id="GO:0022625">
    <property type="term" value="C:cytosolic large ribosomal subunit"/>
    <property type="evidence" value="ECO:0007669"/>
    <property type="project" value="TreeGrafter"/>
</dbReference>
<dbReference type="InterPro" id="IPR023442">
    <property type="entry name" value="Ribosomal_eL24_CS"/>
</dbReference>
<dbReference type="Pfam" id="PF01246">
    <property type="entry name" value="Ribosomal_L24e"/>
    <property type="match status" value="1"/>
</dbReference>
<evidence type="ECO:0000256" key="2">
    <source>
        <dbReference type="ARBA" id="ARBA00022980"/>
    </source>
</evidence>
<dbReference type="PANTHER" id="PTHR10792">
    <property type="entry name" value="60S RIBOSOMAL PROTEIN L24"/>
    <property type="match status" value="1"/>
</dbReference>
<dbReference type="SUPFAM" id="SSF57716">
    <property type="entry name" value="Glucocorticoid receptor-like (DNA-binding domain)"/>
    <property type="match status" value="1"/>
</dbReference>
<dbReference type="InterPro" id="IPR056366">
    <property type="entry name" value="Ribosomal_eL24"/>
</dbReference>
<keyword evidence="7" id="KW-1133">Transmembrane helix</keyword>
<dbReference type="PANTHER" id="PTHR10792:SF1">
    <property type="entry name" value="RIBOSOMAL PROTEIN L24"/>
    <property type="match status" value="1"/>
</dbReference>
<evidence type="ECO:0000256" key="3">
    <source>
        <dbReference type="ARBA" id="ARBA00023274"/>
    </source>
</evidence>
<proteinExistence type="inferred from homology"/>
<dbReference type="PROSITE" id="PS01073">
    <property type="entry name" value="RIBOSOMAL_L24E"/>
    <property type="match status" value="1"/>
</dbReference>
<gene>
    <name evidence="9" type="ORF">TSG867_LOCUS11200</name>
</gene>
<sequence>MPSSWYRCIYRCCCCQCYTNIGETENSASNSGGNKSTGGQWDIYLDSQYDTLTGSLIIASEESDTCFEYIHRSFHILSISIPIILIEAILVTIFSLMFIFGCKYSNDCPIQPLLIIYHLIGGGVGSLFWLWLMLRALRRRRQESGLEDDDDTDYDAHLEDSSGGQRLKDNGIWFMELLAFIFLVVSFSMGNYWTWSIFWPAQDMTETQPIHWCNHSLYIFTLLFYRVSMKLEVCNYSGFKIYPGHGRRVVKIDGKVHIYLNRKCQRSADMRRNPRRVTWTLYYRRKHKKGASEQELKKRTRRNIKFQRAITGVSWNEILAKRNQQPEFRKAQRQDAINAAKQVKKTKALQKKAAQSSVVKSGKPVKKPEKIQKNLPKTGPKKGTQR</sequence>
<dbReference type="GO" id="GO:0002181">
    <property type="term" value="P:cytoplasmic translation"/>
    <property type="evidence" value="ECO:0007669"/>
    <property type="project" value="TreeGrafter"/>
</dbReference>
<evidence type="ECO:0000259" key="8">
    <source>
        <dbReference type="Pfam" id="PF01246"/>
    </source>
</evidence>
<evidence type="ECO:0000256" key="1">
    <source>
        <dbReference type="ARBA" id="ARBA00005647"/>
    </source>
</evidence>